<dbReference type="Pfam" id="PF04632">
    <property type="entry name" value="FUSC"/>
    <property type="match status" value="1"/>
</dbReference>
<dbReference type="GO" id="GO:0022857">
    <property type="term" value="F:transmembrane transporter activity"/>
    <property type="evidence" value="ECO:0007669"/>
    <property type="project" value="InterPro"/>
</dbReference>
<comment type="subcellular location">
    <subcellularLocation>
        <location evidence="1">Cell membrane</location>
        <topology evidence="1">Multi-pass membrane protein</topology>
    </subcellularLocation>
</comment>
<feature type="transmembrane region" description="Helical" evidence="7">
    <location>
        <begin position="58"/>
        <end position="75"/>
    </location>
</feature>
<feature type="transmembrane region" description="Helical" evidence="7">
    <location>
        <begin position="452"/>
        <end position="470"/>
    </location>
</feature>
<dbReference type="AlphaFoldDB" id="A0A1T5I5E9"/>
<evidence type="ECO:0000313" key="8">
    <source>
        <dbReference type="EMBL" id="SKC34272.1"/>
    </source>
</evidence>
<feature type="transmembrane region" description="Helical" evidence="7">
    <location>
        <begin position="135"/>
        <end position="155"/>
    </location>
</feature>
<dbReference type="InterPro" id="IPR006726">
    <property type="entry name" value="PHBA_efflux_AaeB/fusaric-R"/>
</dbReference>
<evidence type="ECO:0000256" key="5">
    <source>
        <dbReference type="ARBA" id="ARBA00022989"/>
    </source>
</evidence>
<evidence type="ECO:0000256" key="6">
    <source>
        <dbReference type="ARBA" id="ARBA00023136"/>
    </source>
</evidence>
<evidence type="ECO:0000313" key="9">
    <source>
        <dbReference type="Proteomes" id="UP000189966"/>
    </source>
</evidence>
<evidence type="ECO:0000256" key="7">
    <source>
        <dbReference type="SAM" id="Phobius"/>
    </source>
</evidence>
<dbReference type="PANTHER" id="PTHR30509:SF9">
    <property type="entry name" value="MULTIDRUG RESISTANCE PROTEIN MDTO"/>
    <property type="match status" value="1"/>
</dbReference>
<keyword evidence="2" id="KW-0813">Transport</keyword>
<feature type="transmembrane region" description="Helical" evidence="7">
    <location>
        <begin position="104"/>
        <end position="123"/>
    </location>
</feature>
<organism evidence="8 9">
    <name type="scientific">Photobacterium piscicola</name>
    <dbReference type="NCBI Taxonomy" id="1378299"/>
    <lineage>
        <taxon>Bacteria</taxon>
        <taxon>Pseudomonadati</taxon>
        <taxon>Pseudomonadota</taxon>
        <taxon>Gammaproteobacteria</taxon>
        <taxon>Vibrionales</taxon>
        <taxon>Vibrionaceae</taxon>
        <taxon>Photobacterium</taxon>
    </lineage>
</organism>
<keyword evidence="3" id="KW-1003">Cell membrane</keyword>
<evidence type="ECO:0000256" key="3">
    <source>
        <dbReference type="ARBA" id="ARBA00022475"/>
    </source>
</evidence>
<keyword evidence="6 7" id="KW-0472">Membrane</keyword>
<feature type="transmembrane region" description="Helical" evidence="7">
    <location>
        <begin position="403"/>
        <end position="421"/>
    </location>
</feature>
<sequence>MTTRRWVMPLKVATALTLSIVIALALGWNKPYWAAFAVIVMAATETNGHSLKKGRHRIIGTFAGVIIAFVLVDLFAQHPLALLLAYSLIIAVCIYQQTNPKNGYAWTIGLMVSCVIIVMGKLSAEQTFDIAALRLQETILGVICFSFVFSLFSPVSSRVVLLNTLLSNARTKQEKIEQAIIDIQSNEMLSRNVSWSDSLKYLARIDDLLQAAKTDSYQINSEFPIWETIRDEQNQWVLLGGHLSEAINLIEERFTTEQKQQLIVALTALKNRYVNTITLLSYVVENPQATNNCIRQHMVENTLSVDQFSLPSLLHHKELHHGAFMMLAQNLVKMDTLQASIYQHLTQAILSESPSKIKTTKKASSALFNISLDSERLINVFKILVIFWISVGLWLFIPMQGGVMVVMLSLIFGSVALSLPFVSPRYILMHMIVWSVLALLQYIFILPHLSQIWQLGLFYFINVFVLWFYFNQPQQVFHRLLGCQNLMLMTTSAIQLVPTYSVETSLLTILLLFIGLLVIFWVYNGIYSSQPEYVFLRQLSQFRIRLHFGLKKLVNKNTNKFFSLSISAPVQAVSLAEMASTKINWVNYEQIDKAQVTTLLNLGYRSCFYYRSFTDSYEQWQATQYNENIDIFIVECVQELITITGITMICENISTIHASKLTVLQVKLTDYRGKLPSLYGQFTQDEMDKTYQLITSLLLFIASLDNVSKQVMEQSLYQLKFTQFAL</sequence>
<dbReference type="RefSeq" id="WP_080159156.1">
    <property type="nucleotide sequence ID" value="NZ_FUZI01000015.1"/>
</dbReference>
<dbReference type="EMBL" id="FUZI01000015">
    <property type="protein sequence ID" value="SKC34272.1"/>
    <property type="molecule type" value="Genomic_DNA"/>
</dbReference>
<feature type="transmembrane region" description="Helical" evidence="7">
    <location>
        <begin position="427"/>
        <end position="445"/>
    </location>
</feature>
<evidence type="ECO:0000256" key="2">
    <source>
        <dbReference type="ARBA" id="ARBA00022448"/>
    </source>
</evidence>
<keyword evidence="5 7" id="KW-1133">Transmembrane helix</keyword>
<gene>
    <name evidence="8" type="primary">aaeB</name>
    <name evidence="8" type="ORF">CZ809_03884</name>
</gene>
<feature type="transmembrane region" description="Helical" evidence="7">
    <location>
        <begin position="80"/>
        <end position="98"/>
    </location>
</feature>
<dbReference type="PANTHER" id="PTHR30509">
    <property type="entry name" value="P-HYDROXYBENZOIC ACID EFFLUX PUMP SUBUNIT-RELATED"/>
    <property type="match status" value="1"/>
</dbReference>
<protein>
    <submittedName>
        <fullName evidence="8">p-hydroxybenzoic acid efflux pump subunit AaeB</fullName>
    </submittedName>
</protein>
<feature type="transmembrane region" description="Helical" evidence="7">
    <location>
        <begin position="377"/>
        <end position="396"/>
    </location>
</feature>
<reference evidence="8 9" key="1">
    <citation type="submission" date="2017-02" db="EMBL/GenBank/DDBJ databases">
        <authorList>
            <person name="Peterson S.W."/>
        </authorList>
    </citation>
    <scope>NUCLEOTIDE SEQUENCE [LARGE SCALE GENOMIC DNA]</scope>
    <source>
        <strain evidence="9">type strain: NCCB 100098</strain>
    </source>
</reference>
<proteinExistence type="predicted"/>
<name>A0A1T5I5E9_9GAMM</name>
<evidence type="ECO:0000256" key="1">
    <source>
        <dbReference type="ARBA" id="ARBA00004651"/>
    </source>
</evidence>
<dbReference type="OrthoDB" id="5750541at2"/>
<dbReference type="GO" id="GO:0005886">
    <property type="term" value="C:plasma membrane"/>
    <property type="evidence" value="ECO:0007669"/>
    <property type="project" value="UniProtKB-SubCell"/>
</dbReference>
<feature type="transmembrane region" description="Helical" evidence="7">
    <location>
        <begin position="504"/>
        <end position="523"/>
    </location>
</feature>
<keyword evidence="4 7" id="KW-0812">Transmembrane</keyword>
<accession>A0A1T5I5E9</accession>
<dbReference type="Proteomes" id="UP000189966">
    <property type="component" value="Unassembled WGS sequence"/>
</dbReference>
<evidence type="ECO:0000256" key="4">
    <source>
        <dbReference type="ARBA" id="ARBA00022692"/>
    </source>
</evidence>